<dbReference type="AlphaFoldDB" id="A0A6A7ACK3"/>
<feature type="transmembrane region" description="Helical" evidence="5">
    <location>
        <begin position="314"/>
        <end position="334"/>
    </location>
</feature>
<dbReference type="OrthoDB" id="5296287at2759"/>
<evidence type="ECO:0000259" key="6">
    <source>
        <dbReference type="PROSITE" id="PS50850"/>
    </source>
</evidence>
<keyword evidence="8" id="KW-1185">Reference proteome</keyword>
<dbReference type="SUPFAM" id="SSF103473">
    <property type="entry name" value="MFS general substrate transporter"/>
    <property type="match status" value="1"/>
</dbReference>
<dbReference type="PANTHER" id="PTHR23502:SF163">
    <property type="entry name" value="MAJOR FACILITATOR SUPERFAMILY (MFS) PROFILE DOMAIN-CONTAINING PROTEIN"/>
    <property type="match status" value="1"/>
</dbReference>
<dbReference type="GO" id="GO:0016020">
    <property type="term" value="C:membrane"/>
    <property type="evidence" value="ECO:0007669"/>
    <property type="project" value="UniProtKB-SubCell"/>
</dbReference>
<feature type="transmembrane region" description="Helical" evidence="5">
    <location>
        <begin position="78"/>
        <end position="98"/>
    </location>
</feature>
<dbReference type="Proteomes" id="UP000799424">
    <property type="component" value="Unassembled WGS sequence"/>
</dbReference>
<evidence type="ECO:0000256" key="5">
    <source>
        <dbReference type="SAM" id="Phobius"/>
    </source>
</evidence>
<name>A0A6A7ACK3_9PLEO</name>
<dbReference type="EMBL" id="MU006218">
    <property type="protein sequence ID" value="KAF2831051.1"/>
    <property type="molecule type" value="Genomic_DNA"/>
</dbReference>
<organism evidence="7 8">
    <name type="scientific">Ophiobolus disseminans</name>
    <dbReference type="NCBI Taxonomy" id="1469910"/>
    <lineage>
        <taxon>Eukaryota</taxon>
        <taxon>Fungi</taxon>
        <taxon>Dikarya</taxon>
        <taxon>Ascomycota</taxon>
        <taxon>Pezizomycotina</taxon>
        <taxon>Dothideomycetes</taxon>
        <taxon>Pleosporomycetidae</taxon>
        <taxon>Pleosporales</taxon>
        <taxon>Pleosporineae</taxon>
        <taxon>Phaeosphaeriaceae</taxon>
        <taxon>Ophiobolus</taxon>
    </lineage>
</organism>
<feature type="transmembrane region" description="Helical" evidence="5">
    <location>
        <begin position="197"/>
        <end position="217"/>
    </location>
</feature>
<comment type="subcellular location">
    <subcellularLocation>
        <location evidence="1">Membrane</location>
        <topology evidence="1">Multi-pass membrane protein</topology>
    </subcellularLocation>
</comment>
<evidence type="ECO:0000256" key="1">
    <source>
        <dbReference type="ARBA" id="ARBA00004141"/>
    </source>
</evidence>
<feature type="transmembrane region" description="Helical" evidence="5">
    <location>
        <begin position="135"/>
        <end position="155"/>
    </location>
</feature>
<feature type="transmembrane region" description="Helical" evidence="5">
    <location>
        <begin position="355"/>
        <end position="374"/>
    </location>
</feature>
<feature type="transmembrane region" description="Helical" evidence="5">
    <location>
        <begin position="43"/>
        <end position="66"/>
    </location>
</feature>
<evidence type="ECO:0000256" key="3">
    <source>
        <dbReference type="ARBA" id="ARBA00022989"/>
    </source>
</evidence>
<feature type="transmembrane region" description="Helical" evidence="5">
    <location>
        <begin position="446"/>
        <end position="469"/>
    </location>
</feature>
<feature type="transmembrane region" description="Helical" evidence="5">
    <location>
        <begin position="409"/>
        <end position="434"/>
    </location>
</feature>
<gene>
    <name evidence="7" type="ORF">CC86DRAFT_281735</name>
</gene>
<feature type="transmembrane region" description="Helical" evidence="5">
    <location>
        <begin position="110"/>
        <end position="129"/>
    </location>
</feature>
<keyword evidence="2 5" id="KW-0812">Transmembrane</keyword>
<feature type="transmembrane region" description="Helical" evidence="5">
    <location>
        <begin position="380"/>
        <end position="402"/>
    </location>
</feature>
<feature type="transmembrane region" description="Helical" evidence="5">
    <location>
        <begin position="167"/>
        <end position="185"/>
    </location>
</feature>
<feature type="domain" description="Major facilitator superfamily (MFS) profile" evidence="6">
    <location>
        <begin position="43"/>
        <end position="473"/>
    </location>
</feature>
<dbReference type="Gene3D" id="1.20.1250.20">
    <property type="entry name" value="MFS general substrate transporter like domains"/>
    <property type="match status" value="1"/>
</dbReference>
<dbReference type="InterPro" id="IPR036259">
    <property type="entry name" value="MFS_trans_sf"/>
</dbReference>
<evidence type="ECO:0000313" key="7">
    <source>
        <dbReference type="EMBL" id="KAF2831051.1"/>
    </source>
</evidence>
<accession>A0A6A7ACK3</accession>
<dbReference type="Pfam" id="PF07690">
    <property type="entry name" value="MFS_1"/>
    <property type="match status" value="1"/>
</dbReference>
<evidence type="ECO:0000256" key="4">
    <source>
        <dbReference type="ARBA" id="ARBA00023136"/>
    </source>
</evidence>
<dbReference type="InterPro" id="IPR011701">
    <property type="entry name" value="MFS"/>
</dbReference>
<dbReference type="PANTHER" id="PTHR23502">
    <property type="entry name" value="MAJOR FACILITATOR SUPERFAMILY"/>
    <property type="match status" value="1"/>
</dbReference>
<feature type="transmembrane region" description="Helical" evidence="5">
    <location>
        <begin position="269"/>
        <end position="294"/>
    </location>
</feature>
<protein>
    <submittedName>
        <fullName evidence="7">MFS general substrate transporter</fullName>
    </submittedName>
</protein>
<dbReference type="GO" id="GO:0022857">
    <property type="term" value="F:transmembrane transporter activity"/>
    <property type="evidence" value="ECO:0007669"/>
    <property type="project" value="InterPro"/>
</dbReference>
<proteinExistence type="predicted"/>
<dbReference type="InterPro" id="IPR020846">
    <property type="entry name" value="MFS_dom"/>
</dbReference>
<evidence type="ECO:0000313" key="8">
    <source>
        <dbReference type="Proteomes" id="UP000799424"/>
    </source>
</evidence>
<sequence length="488" mass="53378">MDLQVDATIERHHADNPADIVDFDGPHDTEDPLNWSSRYKWSMVILISVLSLIVNLAILLCAPATSDILAEFNSTDKLSSTLLVSIWELGEVVGPLVVAPLSETYGRLPVYHTFNVLFIVFSIVAARSTSMSMLIAMRFFLGLSVASTVVNPCIVGDMFREEHRGKALSIMGMIPFIAPVLGPSIGGVISQAMGWRWTFWIVAIIAGPLQLLFFGTFRETYRVRILQVKARNLRKKTGNERLRSTYEHDEGDVAPLAVIRKTLLRPLKLLVCSPVVMLVGIISGVGMSLVYVIITSLPEVYEDMYGFSKSTIGLTYWGVGTGMILSTLSVGHFVDWYLIHKTRLGNASSECRLPPMILGSLLVPLGIMTFGWAVQYRLHWIAPIIFTGLVGFGYVSIAISAWTYLVDAFGIYSASATAGTVLLRNAGAACLPLAGPSLVGKINWGWGFSVLALVGLLTLPMSIVLMYAGQRLRSSKAHRKLVPKGAQV</sequence>
<keyword evidence="3 5" id="KW-1133">Transmembrane helix</keyword>
<evidence type="ECO:0000256" key="2">
    <source>
        <dbReference type="ARBA" id="ARBA00022692"/>
    </source>
</evidence>
<keyword evidence="4 5" id="KW-0472">Membrane</keyword>
<dbReference type="PROSITE" id="PS50850">
    <property type="entry name" value="MFS"/>
    <property type="match status" value="1"/>
</dbReference>
<reference evidence="7" key="1">
    <citation type="journal article" date="2020" name="Stud. Mycol.">
        <title>101 Dothideomycetes genomes: a test case for predicting lifestyles and emergence of pathogens.</title>
        <authorList>
            <person name="Haridas S."/>
            <person name="Albert R."/>
            <person name="Binder M."/>
            <person name="Bloem J."/>
            <person name="Labutti K."/>
            <person name="Salamov A."/>
            <person name="Andreopoulos B."/>
            <person name="Baker S."/>
            <person name="Barry K."/>
            <person name="Bills G."/>
            <person name="Bluhm B."/>
            <person name="Cannon C."/>
            <person name="Castanera R."/>
            <person name="Culley D."/>
            <person name="Daum C."/>
            <person name="Ezra D."/>
            <person name="Gonzalez J."/>
            <person name="Henrissat B."/>
            <person name="Kuo A."/>
            <person name="Liang C."/>
            <person name="Lipzen A."/>
            <person name="Lutzoni F."/>
            <person name="Magnuson J."/>
            <person name="Mondo S."/>
            <person name="Nolan M."/>
            <person name="Ohm R."/>
            <person name="Pangilinan J."/>
            <person name="Park H.-J."/>
            <person name="Ramirez L."/>
            <person name="Alfaro M."/>
            <person name="Sun H."/>
            <person name="Tritt A."/>
            <person name="Yoshinaga Y."/>
            <person name="Zwiers L.-H."/>
            <person name="Turgeon B."/>
            <person name="Goodwin S."/>
            <person name="Spatafora J."/>
            <person name="Crous P."/>
            <person name="Grigoriev I."/>
        </authorList>
    </citation>
    <scope>NUCLEOTIDE SEQUENCE</scope>
    <source>
        <strain evidence="7">CBS 113818</strain>
    </source>
</reference>